<dbReference type="Proteomes" id="UP000198815">
    <property type="component" value="Unassembled WGS sequence"/>
</dbReference>
<accession>A0A1H9PGJ7</accession>
<evidence type="ECO:0000256" key="1">
    <source>
        <dbReference type="SAM" id="MobiDB-lite"/>
    </source>
</evidence>
<feature type="region of interest" description="Disordered" evidence="1">
    <location>
        <begin position="153"/>
        <end position="183"/>
    </location>
</feature>
<dbReference type="AlphaFoldDB" id="A0A1H9PGJ7"/>
<sequence>MQETTASQVTAAAWQTPPGARPRRTFGSAQAFEGCPPESAGRLHARCASAGGRPLATAVADGWSSAHRATESGLSADSSPILSVTRQDSGQGGWKSAGSQKDSRTPVQAPPAEPPRRRPGCGRRSQAAGARTCSWFPQPTCVRAPLVPKVTQLRPHAPKPGESPNLSQKQLVKSPISRALSSESGGIPSRAVFVRQLVVDGSQGGVWRGRPRAWGLVGSRWERSAAGRQLFAGGLPARISCAWASLSG</sequence>
<evidence type="ECO:0000313" key="3">
    <source>
        <dbReference type="Proteomes" id="UP000198815"/>
    </source>
</evidence>
<gene>
    <name evidence="2" type="ORF">SAMN05443377_10124</name>
</gene>
<keyword evidence="3" id="KW-1185">Reference proteome</keyword>
<organism evidence="2 3">
    <name type="scientific">Propionibacterium cyclohexanicum</name>
    <dbReference type="NCBI Taxonomy" id="64702"/>
    <lineage>
        <taxon>Bacteria</taxon>
        <taxon>Bacillati</taxon>
        <taxon>Actinomycetota</taxon>
        <taxon>Actinomycetes</taxon>
        <taxon>Propionibacteriales</taxon>
        <taxon>Propionibacteriaceae</taxon>
        <taxon>Propionibacterium</taxon>
    </lineage>
</organism>
<protein>
    <submittedName>
        <fullName evidence="2">Uncharacterized protein</fullName>
    </submittedName>
</protein>
<feature type="compositionally biased region" description="Polar residues" evidence="1">
    <location>
        <begin position="72"/>
        <end position="89"/>
    </location>
</feature>
<feature type="compositionally biased region" description="Polar residues" evidence="1">
    <location>
        <begin position="1"/>
        <end position="10"/>
    </location>
</feature>
<proteinExistence type="predicted"/>
<feature type="region of interest" description="Disordered" evidence="1">
    <location>
        <begin position="1"/>
        <end position="42"/>
    </location>
</feature>
<name>A0A1H9PGJ7_9ACTN</name>
<evidence type="ECO:0000313" key="2">
    <source>
        <dbReference type="EMBL" id="SER47277.1"/>
    </source>
</evidence>
<dbReference type="EMBL" id="FOGZ01000001">
    <property type="protein sequence ID" value="SER47277.1"/>
    <property type="molecule type" value="Genomic_DNA"/>
</dbReference>
<reference evidence="2 3" key="1">
    <citation type="submission" date="2016-10" db="EMBL/GenBank/DDBJ databases">
        <authorList>
            <person name="de Groot N.N."/>
        </authorList>
    </citation>
    <scope>NUCLEOTIDE SEQUENCE [LARGE SCALE GENOMIC DNA]</scope>
    <source>
        <strain evidence="2 3">DSM 16859</strain>
    </source>
</reference>
<feature type="region of interest" description="Disordered" evidence="1">
    <location>
        <begin position="70"/>
        <end position="125"/>
    </location>
</feature>